<evidence type="ECO:0000313" key="20">
    <source>
        <dbReference type="RefSeq" id="XP_021559943.2"/>
    </source>
</evidence>
<evidence type="ECO:0000256" key="2">
    <source>
        <dbReference type="ARBA" id="ARBA00022454"/>
    </source>
</evidence>
<dbReference type="PROSITE" id="PS51294">
    <property type="entry name" value="HTH_MYB"/>
    <property type="match status" value="1"/>
</dbReference>
<comment type="subcellular location">
    <subcellularLocation>
        <location evidence="1">Chromosome</location>
    </subcellularLocation>
    <subcellularLocation>
        <location evidence="11">Nucleus</location>
    </subcellularLocation>
</comment>
<dbReference type="InterPro" id="IPR016827">
    <property type="entry name" value="Ada2/TADA2"/>
</dbReference>
<dbReference type="Pfam" id="PF04433">
    <property type="entry name" value="SWIRM"/>
    <property type="match status" value="1"/>
</dbReference>
<dbReference type="GO" id="GO:0006338">
    <property type="term" value="P:chromatin remodeling"/>
    <property type="evidence" value="ECO:0007669"/>
    <property type="project" value="TreeGrafter"/>
</dbReference>
<sequence length="406" mass="47010">MDRLGSFSNDPSDKPPCRGCSSYLMEPYIKCAECGPPPFFLCLQCFTRGFEYKKHQSDHTYEIMTSDFPVLDPSWTAQEEMALLEAVMDCGFGNWQDVANQMCTKTKEECEKHYMKHFINNPLFASTLLNLKHAEEAKTADTAIPFQSTDDPPRPTFDSLLSRDMAGYMPARADFIEEFDNYAEWDLRDIDFVEDDSDILHALKMAVVDIYHSRLKERQRRKKIIRDHGLINLRKFQLEFELRREIKRLQEYRTAGITNFCSARTYDHLKKTREEERLKRTMLSEVLQYIQDSSACQQWLRRQADIDSGLSPSIPMTSNSGRRSAPPLNLTGLPGTEKLNEKEKELCQMVRLVPGAYLEYKSALLNECNKQGGLRLAQARALIKIDVNKTRKIYDFLIREGYITKA</sequence>
<dbReference type="PROSITE" id="PS50135">
    <property type="entry name" value="ZF_ZZ_2"/>
    <property type="match status" value="1"/>
</dbReference>
<evidence type="ECO:0000256" key="11">
    <source>
        <dbReference type="PIRNR" id="PIRNR025024"/>
    </source>
</evidence>
<keyword evidence="5" id="KW-0862">Zinc</keyword>
<proteinExistence type="predicted"/>
<dbReference type="AlphaFoldDB" id="A0A2Y9I7S4"/>
<dbReference type="GO" id="GO:0006357">
    <property type="term" value="P:regulation of transcription by RNA polymerase II"/>
    <property type="evidence" value="ECO:0007669"/>
    <property type="project" value="InterPro"/>
</dbReference>
<dbReference type="PROSITE" id="PS50934">
    <property type="entry name" value="SWIRM"/>
    <property type="match status" value="1"/>
</dbReference>
<feature type="compositionally biased region" description="Polar residues" evidence="13">
    <location>
        <begin position="310"/>
        <end position="322"/>
    </location>
</feature>
<dbReference type="PIRSF" id="PIRSF025024">
    <property type="entry name" value="Transcriptional_adaptor_2"/>
    <property type="match status" value="1"/>
</dbReference>
<keyword evidence="19" id="KW-1185">Reference proteome</keyword>
<dbReference type="SUPFAM" id="SSF57850">
    <property type="entry name" value="RING/U-box"/>
    <property type="match status" value="1"/>
</dbReference>
<dbReference type="InterPro" id="IPR017884">
    <property type="entry name" value="SANT_dom"/>
</dbReference>
<dbReference type="RefSeq" id="XP_021559943.2">
    <property type="nucleotide sequence ID" value="XM_021704268.2"/>
</dbReference>
<evidence type="ECO:0000256" key="6">
    <source>
        <dbReference type="ARBA" id="ARBA00023015"/>
    </source>
</evidence>
<dbReference type="InterPro" id="IPR000433">
    <property type="entry name" value="Znf_ZZ"/>
</dbReference>
<evidence type="ECO:0000259" key="14">
    <source>
        <dbReference type="PROSITE" id="PS50090"/>
    </source>
</evidence>
<evidence type="ECO:0000256" key="13">
    <source>
        <dbReference type="SAM" id="MobiDB-lite"/>
    </source>
</evidence>
<reference evidence="20" key="1">
    <citation type="submission" date="2025-08" db="UniProtKB">
        <authorList>
            <consortium name="RefSeq"/>
        </authorList>
    </citation>
    <scope>IDENTIFICATION</scope>
    <source>
        <tissue evidence="20">Blood</tissue>
    </source>
</reference>
<evidence type="ECO:0000259" key="16">
    <source>
        <dbReference type="PROSITE" id="PS50934"/>
    </source>
</evidence>
<evidence type="ECO:0000256" key="4">
    <source>
        <dbReference type="ARBA" id="ARBA00022771"/>
    </source>
</evidence>
<dbReference type="FunFam" id="1.10.10.10:FF:000087">
    <property type="entry name" value="Transcriptional adapter 2"/>
    <property type="match status" value="1"/>
</dbReference>
<organism evidence="19 20">
    <name type="scientific">Neomonachus schauinslandi</name>
    <name type="common">Hawaiian monk seal</name>
    <name type="synonym">Monachus schauinslandi</name>
    <dbReference type="NCBI Taxonomy" id="29088"/>
    <lineage>
        <taxon>Eukaryota</taxon>
        <taxon>Metazoa</taxon>
        <taxon>Chordata</taxon>
        <taxon>Craniata</taxon>
        <taxon>Vertebrata</taxon>
        <taxon>Euteleostomi</taxon>
        <taxon>Mammalia</taxon>
        <taxon>Eutheria</taxon>
        <taxon>Laurasiatheria</taxon>
        <taxon>Carnivora</taxon>
        <taxon>Caniformia</taxon>
        <taxon>Pinnipedia</taxon>
        <taxon>Phocidae</taxon>
        <taxon>Monachinae</taxon>
        <taxon>Monachini</taxon>
        <taxon>Neomonachus</taxon>
    </lineage>
</organism>
<name>A0A2Y9I7S4_NEOSC</name>
<keyword evidence="2" id="KW-0158">Chromosome</keyword>
<dbReference type="CDD" id="cd02335">
    <property type="entry name" value="ZZ_ADA2"/>
    <property type="match status" value="1"/>
</dbReference>
<keyword evidence="9 11" id="KW-0539">Nucleus</keyword>
<dbReference type="InterPro" id="IPR001005">
    <property type="entry name" value="SANT/Myb"/>
</dbReference>
<dbReference type="Gene3D" id="3.30.60.90">
    <property type="match status" value="1"/>
</dbReference>
<dbReference type="PROSITE" id="PS50090">
    <property type="entry name" value="MYB_LIKE"/>
    <property type="match status" value="1"/>
</dbReference>
<feature type="domain" description="SANT" evidence="17">
    <location>
        <begin position="70"/>
        <end position="122"/>
    </location>
</feature>
<evidence type="ECO:0000259" key="18">
    <source>
        <dbReference type="PROSITE" id="PS51294"/>
    </source>
</evidence>
<comment type="function">
    <text evidence="10">Component of the ATAC complex, a complex with histone acetyltransferase activity on histones H3 and H4. Required for the function of some acidic activation domains, which activate transcription from a distant site. Binds double-stranded DNA. Binds dinucleosomes, probably at the linker region between neighboring nucleosomes. Plays a role in chromatin remodeling. May promote TP53/p53 'Lys-321' acetylation, leading to reduced TP53 stability and transcriptional activity. May also promote XRCC6 acetylation thus facilitating cell apoptosis in response to DNA damage.</text>
</comment>
<dbReference type="Pfam" id="PF25299">
    <property type="entry name" value="ZZ_ADA2"/>
    <property type="match status" value="1"/>
</dbReference>
<dbReference type="Gene3D" id="1.10.10.60">
    <property type="entry name" value="Homeodomain-like"/>
    <property type="match status" value="1"/>
</dbReference>
<feature type="domain" description="SWIRM" evidence="16">
    <location>
        <begin position="319"/>
        <end position="406"/>
    </location>
</feature>
<evidence type="ECO:0000256" key="10">
    <source>
        <dbReference type="ARBA" id="ARBA00053074"/>
    </source>
</evidence>
<dbReference type="GO" id="GO:0051302">
    <property type="term" value="P:regulation of cell division"/>
    <property type="evidence" value="ECO:0007669"/>
    <property type="project" value="UniProtKB-ARBA"/>
</dbReference>
<dbReference type="InterPro" id="IPR041983">
    <property type="entry name" value="ADA2-like_ZZ"/>
</dbReference>
<feature type="domain" description="ZZ-type" evidence="15">
    <location>
        <begin position="12"/>
        <end position="69"/>
    </location>
</feature>
<dbReference type="GO" id="GO:0003682">
    <property type="term" value="F:chromatin binding"/>
    <property type="evidence" value="ECO:0007669"/>
    <property type="project" value="TreeGrafter"/>
</dbReference>
<dbReference type="InterPro" id="IPR055141">
    <property type="entry name" value="TADA2A_B-like_dom"/>
</dbReference>
<evidence type="ECO:0000256" key="9">
    <source>
        <dbReference type="ARBA" id="ARBA00023242"/>
    </source>
</evidence>
<accession>A0A2Y9I7S4</accession>
<keyword evidence="8 11" id="KW-0804">Transcription</keyword>
<evidence type="ECO:0000259" key="17">
    <source>
        <dbReference type="PROSITE" id="PS51293"/>
    </source>
</evidence>
<dbReference type="PANTHER" id="PTHR12374:SF20">
    <property type="entry name" value="TRANSCRIPTIONAL ADAPTER 2-ALPHA"/>
    <property type="match status" value="1"/>
</dbReference>
<dbReference type="SUPFAM" id="SSF46689">
    <property type="entry name" value="Homeodomain-like"/>
    <property type="match status" value="2"/>
</dbReference>
<dbReference type="GO" id="GO:0003713">
    <property type="term" value="F:transcription coactivator activity"/>
    <property type="evidence" value="ECO:0007669"/>
    <property type="project" value="InterPro"/>
</dbReference>
<dbReference type="GO" id="GO:0008270">
    <property type="term" value="F:zinc ion binding"/>
    <property type="evidence" value="ECO:0007669"/>
    <property type="project" value="UniProtKB-KW"/>
</dbReference>
<feature type="domain" description="HTH myb-type" evidence="18">
    <location>
        <begin position="74"/>
        <end position="122"/>
    </location>
</feature>
<evidence type="ECO:0000256" key="1">
    <source>
        <dbReference type="ARBA" id="ARBA00004286"/>
    </source>
</evidence>
<keyword evidence="4 12" id="KW-0863">Zinc-finger</keyword>
<dbReference type="PROSITE" id="PS51293">
    <property type="entry name" value="SANT"/>
    <property type="match status" value="1"/>
</dbReference>
<dbReference type="CDD" id="cd00167">
    <property type="entry name" value="SANT"/>
    <property type="match status" value="1"/>
</dbReference>
<dbReference type="Pfam" id="PF00249">
    <property type="entry name" value="Myb_DNA-binding"/>
    <property type="match status" value="1"/>
</dbReference>
<dbReference type="GO" id="GO:0051726">
    <property type="term" value="P:regulation of cell cycle"/>
    <property type="evidence" value="ECO:0007669"/>
    <property type="project" value="UniProtKB-ARBA"/>
</dbReference>
<dbReference type="GO" id="GO:0005634">
    <property type="term" value="C:nucleus"/>
    <property type="evidence" value="ECO:0007669"/>
    <property type="project" value="UniProtKB-SubCell"/>
</dbReference>
<evidence type="ECO:0000256" key="8">
    <source>
        <dbReference type="ARBA" id="ARBA00023163"/>
    </source>
</evidence>
<dbReference type="GO" id="GO:0003677">
    <property type="term" value="F:DNA binding"/>
    <property type="evidence" value="ECO:0007669"/>
    <property type="project" value="UniProtKB-KW"/>
</dbReference>
<feature type="region of interest" description="Disordered" evidence="13">
    <location>
        <begin position="310"/>
        <end position="335"/>
    </location>
</feature>
<dbReference type="FunFam" id="3.30.60.90:FF:000020">
    <property type="entry name" value="Transcriptional adapter"/>
    <property type="match status" value="1"/>
</dbReference>
<evidence type="ECO:0000256" key="12">
    <source>
        <dbReference type="PROSITE-ProRule" id="PRU00228"/>
    </source>
</evidence>
<evidence type="ECO:0000256" key="3">
    <source>
        <dbReference type="ARBA" id="ARBA00022723"/>
    </source>
</evidence>
<evidence type="ECO:0000313" key="19">
    <source>
        <dbReference type="Proteomes" id="UP000248481"/>
    </source>
</evidence>
<dbReference type="Pfam" id="PF22941">
    <property type="entry name" value="TADA2A-like_3rd"/>
    <property type="match status" value="1"/>
</dbReference>
<dbReference type="FunFam" id="1.10.10.60:FF:000110">
    <property type="entry name" value="Transcriptional adapter"/>
    <property type="match status" value="1"/>
</dbReference>
<dbReference type="GO" id="GO:0140672">
    <property type="term" value="C:ATAC complex"/>
    <property type="evidence" value="ECO:0007669"/>
    <property type="project" value="UniProtKB-ARBA"/>
</dbReference>
<dbReference type="InterPro" id="IPR036388">
    <property type="entry name" value="WH-like_DNA-bd_sf"/>
</dbReference>
<keyword evidence="7" id="KW-0238">DNA-binding</keyword>
<dbReference type="Gene3D" id="1.10.10.10">
    <property type="entry name" value="Winged helix-like DNA-binding domain superfamily/Winged helix DNA-binding domain"/>
    <property type="match status" value="1"/>
</dbReference>
<dbReference type="InterPro" id="IPR007526">
    <property type="entry name" value="SWIRM"/>
</dbReference>
<evidence type="ECO:0000259" key="15">
    <source>
        <dbReference type="PROSITE" id="PS50135"/>
    </source>
</evidence>
<dbReference type="SMART" id="SM00717">
    <property type="entry name" value="SANT"/>
    <property type="match status" value="1"/>
</dbReference>
<dbReference type="InterPro" id="IPR043145">
    <property type="entry name" value="Znf_ZZ_sf"/>
</dbReference>
<gene>
    <name evidence="20" type="primary">TADA2A</name>
</gene>
<dbReference type="InterPro" id="IPR017930">
    <property type="entry name" value="Myb_dom"/>
</dbReference>
<keyword evidence="6 11" id="KW-0805">Transcription regulation</keyword>
<dbReference type="InterPro" id="IPR009057">
    <property type="entry name" value="Homeodomain-like_sf"/>
</dbReference>
<dbReference type="PANTHER" id="PTHR12374">
    <property type="entry name" value="TRANSCRIPTIONAL ADAPTOR 2 ADA2 -RELATED"/>
    <property type="match status" value="1"/>
</dbReference>
<keyword evidence="3" id="KW-0479">Metal-binding</keyword>
<evidence type="ECO:0000256" key="7">
    <source>
        <dbReference type="ARBA" id="ARBA00023125"/>
    </source>
</evidence>
<feature type="domain" description="Myb-like" evidence="14">
    <location>
        <begin position="74"/>
        <end position="118"/>
    </location>
</feature>
<evidence type="ECO:0000256" key="5">
    <source>
        <dbReference type="ARBA" id="ARBA00022833"/>
    </source>
</evidence>
<dbReference type="Proteomes" id="UP000248481">
    <property type="component" value="Chromosome 15"/>
</dbReference>
<protein>
    <recommendedName>
        <fullName evidence="11">Transcriptional adapter</fullName>
    </recommendedName>
</protein>